<dbReference type="OMA" id="VIMIRTR"/>
<dbReference type="SUPFAM" id="SSF52833">
    <property type="entry name" value="Thioredoxin-like"/>
    <property type="match status" value="1"/>
</dbReference>
<evidence type="ECO:0000313" key="2">
    <source>
        <dbReference type="Proteomes" id="UP000002009"/>
    </source>
</evidence>
<name>C1FI26_MICCC</name>
<proteinExistence type="predicted"/>
<dbReference type="RefSeq" id="XP_002508661.1">
    <property type="nucleotide sequence ID" value="XM_002508615.1"/>
</dbReference>
<dbReference type="Gene3D" id="3.40.30.10">
    <property type="entry name" value="Glutaredoxin"/>
    <property type="match status" value="1"/>
</dbReference>
<dbReference type="AlphaFoldDB" id="C1FI26"/>
<organism evidence="1 2">
    <name type="scientific">Micromonas commoda (strain RCC299 / NOUM17 / CCMP2709)</name>
    <name type="common">Picoplanktonic green alga</name>
    <dbReference type="NCBI Taxonomy" id="296587"/>
    <lineage>
        <taxon>Eukaryota</taxon>
        <taxon>Viridiplantae</taxon>
        <taxon>Chlorophyta</taxon>
        <taxon>Mamiellophyceae</taxon>
        <taxon>Mamiellales</taxon>
        <taxon>Mamiellaceae</taxon>
        <taxon>Micromonas</taxon>
    </lineage>
</organism>
<dbReference type="InterPro" id="IPR036249">
    <property type="entry name" value="Thioredoxin-like_sf"/>
</dbReference>
<dbReference type="FunCoup" id="C1FI26">
    <property type="interactions" value="1405"/>
</dbReference>
<reference evidence="1 2" key="1">
    <citation type="journal article" date="2009" name="Science">
        <title>Green evolution and dynamic adaptations revealed by genomes of the marine picoeukaryotes Micromonas.</title>
        <authorList>
            <person name="Worden A.Z."/>
            <person name="Lee J.H."/>
            <person name="Mock T."/>
            <person name="Rouze P."/>
            <person name="Simmons M.P."/>
            <person name="Aerts A.L."/>
            <person name="Allen A.E."/>
            <person name="Cuvelier M.L."/>
            <person name="Derelle E."/>
            <person name="Everett M.V."/>
            <person name="Foulon E."/>
            <person name="Grimwood J."/>
            <person name="Gundlach H."/>
            <person name="Henrissat B."/>
            <person name="Napoli C."/>
            <person name="McDonald S.M."/>
            <person name="Parker M.S."/>
            <person name="Rombauts S."/>
            <person name="Salamov A."/>
            <person name="Von Dassow P."/>
            <person name="Badger J.H."/>
            <person name="Coutinho P.M."/>
            <person name="Demir E."/>
            <person name="Dubchak I."/>
            <person name="Gentemann C."/>
            <person name="Eikrem W."/>
            <person name="Gready J.E."/>
            <person name="John U."/>
            <person name="Lanier W."/>
            <person name="Lindquist E.A."/>
            <person name="Lucas S."/>
            <person name="Mayer K.F."/>
            <person name="Moreau H."/>
            <person name="Not F."/>
            <person name="Otillar R."/>
            <person name="Panaud O."/>
            <person name="Pangilinan J."/>
            <person name="Paulsen I."/>
            <person name="Piegu B."/>
            <person name="Poliakov A."/>
            <person name="Robbens S."/>
            <person name="Schmutz J."/>
            <person name="Toulza E."/>
            <person name="Wyss T."/>
            <person name="Zelensky A."/>
            <person name="Zhou K."/>
            <person name="Armbrust E.V."/>
            <person name="Bhattacharya D."/>
            <person name="Goodenough U.W."/>
            <person name="Van de Peer Y."/>
            <person name="Grigoriev I.V."/>
        </authorList>
    </citation>
    <scope>NUCLEOTIDE SEQUENCE [LARGE SCALE GENOMIC DNA]</scope>
    <source>
        <strain evidence="2">RCC299 / NOUM17</strain>
    </source>
</reference>
<keyword evidence="2" id="KW-1185">Reference proteome</keyword>
<dbReference type="Proteomes" id="UP000002009">
    <property type="component" value="Chromosome 10"/>
</dbReference>
<accession>C1FI26</accession>
<dbReference type="GeneID" id="8246671"/>
<dbReference type="eggNOG" id="KOG0914">
    <property type="taxonomic scope" value="Eukaryota"/>
</dbReference>
<sequence>MASPILRFINAHHVLNTMLILAYPAWFRAWARVTFPDNLDALELWEKQCGISCAVILLVRGLRAESLDQFVSTVFFYCKAVGAPLAYFADPLDPDGPGGRCVAVYLALVLILHLFVGHPTHDWLPSKIVALTPRTFEDDVMSDKESKESEKASGKWKKVEWLVLFYANHDARSSHVAPTFAKISDEFATDGLRFGKLDVARWPATARRMNIDVEAIGRDAVVPTIMLISGGEERLRLPEVYDDGTRVKFPVQRTRRVDIVKGFGLEERHAKTRPKDRDAKKRD</sequence>
<evidence type="ECO:0000313" key="1">
    <source>
        <dbReference type="EMBL" id="ACO69919.1"/>
    </source>
</evidence>
<dbReference type="KEGG" id="mis:MICPUN_61731"/>
<gene>
    <name evidence="1" type="ORF">MICPUN_61731</name>
</gene>
<protein>
    <recommendedName>
        <fullName evidence="3">Thioredoxin domain-containing protein</fullName>
    </recommendedName>
</protein>
<dbReference type="InParanoid" id="C1FI26"/>
<evidence type="ECO:0008006" key="3">
    <source>
        <dbReference type="Google" id="ProtNLM"/>
    </source>
</evidence>
<dbReference type="EMBL" id="CP001576">
    <property type="protein sequence ID" value="ACO69919.1"/>
    <property type="molecule type" value="Genomic_DNA"/>
</dbReference>
<dbReference type="OrthoDB" id="20229at2759"/>